<comment type="caution">
    <text evidence="3">The sequence shown here is derived from an EMBL/GenBank/DDBJ whole genome shotgun (WGS) entry which is preliminary data.</text>
</comment>
<dbReference type="InterPro" id="IPR018811">
    <property type="entry name" value="MRX11"/>
</dbReference>
<dbReference type="GeneID" id="98175174"/>
<evidence type="ECO:0000313" key="4">
    <source>
        <dbReference type="Proteomes" id="UP001628179"/>
    </source>
</evidence>
<evidence type="ECO:0000256" key="2">
    <source>
        <dbReference type="SAM" id="Phobius"/>
    </source>
</evidence>
<evidence type="ECO:0000256" key="1">
    <source>
        <dbReference type="SAM" id="MobiDB-lite"/>
    </source>
</evidence>
<feature type="transmembrane region" description="Helical" evidence="2">
    <location>
        <begin position="228"/>
        <end position="249"/>
    </location>
</feature>
<keyword evidence="2" id="KW-0472">Membrane</keyword>
<dbReference type="Pfam" id="PF10306">
    <property type="entry name" value="FLILHELTA"/>
    <property type="match status" value="1"/>
</dbReference>
<proteinExistence type="predicted"/>
<evidence type="ECO:0000313" key="3">
    <source>
        <dbReference type="EMBL" id="GAB1314221.1"/>
    </source>
</evidence>
<dbReference type="Proteomes" id="UP001628179">
    <property type="component" value="Unassembled WGS sequence"/>
</dbReference>
<name>A0ABQ0G8Y5_9PEZI</name>
<gene>
    <name evidence="3" type="ORF">MFIFM68171_04431</name>
</gene>
<dbReference type="PANTHER" id="PTHR28002:SF1">
    <property type="entry name" value="MIOREX COMPLEX COMPONENT 11"/>
    <property type="match status" value="1"/>
</dbReference>
<keyword evidence="2" id="KW-1133">Transmembrane helix</keyword>
<sequence>MRGLQSLPRTNLPLQNLNRNLRPPSLPHRPTKPQLPRSRRQGQTRTYTTGGPGPEAKINNSNSNSNNKPTTQNASQAKEKATVTRAERILARLPPRLGRYTTRLRGAPLTHVVAFLALHEITAVLPLLGLFGLFHYNPQLVPVSYMVENYGGYVAEGVGRFERYFRRKGWFGFGESGVGHEKREAGDREGEGEGEGKGHGEVLELWREGEYRYRVVVEVALAYALTKVLLPVRIAASVWATPWFAGVLMRARALVRRGR</sequence>
<organism evidence="3 4">
    <name type="scientific">Madurella fahalii</name>
    <dbReference type="NCBI Taxonomy" id="1157608"/>
    <lineage>
        <taxon>Eukaryota</taxon>
        <taxon>Fungi</taxon>
        <taxon>Dikarya</taxon>
        <taxon>Ascomycota</taxon>
        <taxon>Pezizomycotina</taxon>
        <taxon>Sordariomycetes</taxon>
        <taxon>Sordariomycetidae</taxon>
        <taxon>Sordariales</taxon>
        <taxon>Sordariales incertae sedis</taxon>
        <taxon>Madurella</taxon>
    </lineage>
</organism>
<protein>
    <submittedName>
        <fullName evidence="3">Mitochondrial seryl-tRNA synthetase</fullName>
    </submittedName>
</protein>
<feature type="region of interest" description="Disordered" evidence="1">
    <location>
        <begin position="1"/>
        <end position="81"/>
    </location>
</feature>
<reference evidence="3 4" key="1">
    <citation type="submission" date="2024-09" db="EMBL/GenBank/DDBJ databases">
        <title>Itraconazole resistance in Madurella fahalii resulting from another homologue of gene encoding cytochrome P450 14-alpha sterol demethylase (CYP51).</title>
        <authorList>
            <person name="Yoshioka I."/>
            <person name="Fahal A.H."/>
            <person name="Kaneko S."/>
            <person name="Yaguchi T."/>
        </authorList>
    </citation>
    <scope>NUCLEOTIDE SEQUENCE [LARGE SCALE GENOMIC DNA]</scope>
    <source>
        <strain evidence="3 4">IFM 68171</strain>
    </source>
</reference>
<accession>A0ABQ0G8Y5</accession>
<dbReference type="EMBL" id="BAAFSV010000002">
    <property type="protein sequence ID" value="GAB1314221.1"/>
    <property type="molecule type" value="Genomic_DNA"/>
</dbReference>
<feature type="compositionally biased region" description="Low complexity" evidence="1">
    <location>
        <begin position="7"/>
        <end position="23"/>
    </location>
</feature>
<feature type="transmembrane region" description="Helical" evidence="2">
    <location>
        <begin position="112"/>
        <end position="136"/>
    </location>
</feature>
<keyword evidence="2" id="KW-0812">Transmembrane</keyword>
<feature type="region of interest" description="Disordered" evidence="1">
    <location>
        <begin position="178"/>
        <end position="198"/>
    </location>
</feature>
<dbReference type="PANTHER" id="PTHR28002">
    <property type="entry name" value="MIOREX COMPLEX COMPONENT 11"/>
    <property type="match status" value="1"/>
</dbReference>
<dbReference type="RefSeq" id="XP_070915952.1">
    <property type="nucleotide sequence ID" value="XM_071059851.1"/>
</dbReference>
<keyword evidence="4" id="KW-1185">Reference proteome</keyword>